<feature type="non-terminal residue" evidence="2">
    <location>
        <position position="39"/>
    </location>
</feature>
<dbReference type="EMBL" id="CAJVPK010009246">
    <property type="protein sequence ID" value="CAG8665849.1"/>
    <property type="molecule type" value="Genomic_DNA"/>
</dbReference>
<accession>A0A9N9H808</accession>
<sequence length="39" mass="4196">NEANEKAKKAKKALPETEASTITVPSILLSHTSNSEDEI</sequence>
<proteinExistence type="predicted"/>
<gene>
    <name evidence="2" type="ORF">DEBURN_LOCUS11921</name>
</gene>
<evidence type="ECO:0000313" key="2">
    <source>
        <dbReference type="EMBL" id="CAG8665849.1"/>
    </source>
</evidence>
<protein>
    <submittedName>
        <fullName evidence="2">2330_t:CDS:1</fullName>
    </submittedName>
</protein>
<reference evidence="2" key="1">
    <citation type="submission" date="2021-06" db="EMBL/GenBank/DDBJ databases">
        <authorList>
            <person name="Kallberg Y."/>
            <person name="Tangrot J."/>
            <person name="Rosling A."/>
        </authorList>
    </citation>
    <scope>NUCLEOTIDE SEQUENCE</scope>
    <source>
        <strain evidence="2">AZ414A</strain>
    </source>
</reference>
<keyword evidence="3" id="KW-1185">Reference proteome</keyword>
<dbReference type="Proteomes" id="UP000789706">
    <property type="component" value="Unassembled WGS sequence"/>
</dbReference>
<feature type="region of interest" description="Disordered" evidence="1">
    <location>
        <begin position="1"/>
        <end position="20"/>
    </location>
</feature>
<evidence type="ECO:0000256" key="1">
    <source>
        <dbReference type="SAM" id="MobiDB-lite"/>
    </source>
</evidence>
<evidence type="ECO:0000313" key="3">
    <source>
        <dbReference type="Proteomes" id="UP000789706"/>
    </source>
</evidence>
<name>A0A9N9H808_9GLOM</name>
<comment type="caution">
    <text evidence="2">The sequence shown here is derived from an EMBL/GenBank/DDBJ whole genome shotgun (WGS) entry which is preliminary data.</text>
</comment>
<dbReference type="AlphaFoldDB" id="A0A9N9H808"/>
<organism evidence="2 3">
    <name type="scientific">Diversispora eburnea</name>
    <dbReference type="NCBI Taxonomy" id="1213867"/>
    <lineage>
        <taxon>Eukaryota</taxon>
        <taxon>Fungi</taxon>
        <taxon>Fungi incertae sedis</taxon>
        <taxon>Mucoromycota</taxon>
        <taxon>Glomeromycotina</taxon>
        <taxon>Glomeromycetes</taxon>
        <taxon>Diversisporales</taxon>
        <taxon>Diversisporaceae</taxon>
        <taxon>Diversispora</taxon>
    </lineage>
</organism>
<feature type="non-terminal residue" evidence="2">
    <location>
        <position position="1"/>
    </location>
</feature>